<proteinExistence type="predicted"/>
<dbReference type="AlphaFoldDB" id="R0KAT8"/>
<gene>
    <name evidence="1" type="ORF">Anapl_03611</name>
</gene>
<organism evidence="1 2">
    <name type="scientific">Anas platyrhynchos</name>
    <name type="common">Mallard</name>
    <name type="synonym">Anas boschas</name>
    <dbReference type="NCBI Taxonomy" id="8839"/>
    <lineage>
        <taxon>Eukaryota</taxon>
        <taxon>Metazoa</taxon>
        <taxon>Chordata</taxon>
        <taxon>Craniata</taxon>
        <taxon>Vertebrata</taxon>
        <taxon>Euteleostomi</taxon>
        <taxon>Archelosauria</taxon>
        <taxon>Archosauria</taxon>
        <taxon>Dinosauria</taxon>
        <taxon>Saurischia</taxon>
        <taxon>Theropoda</taxon>
        <taxon>Coelurosauria</taxon>
        <taxon>Aves</taxon>
        <taxon>Neognathae</taxon>
        <taxon>Galloanserae</taxon>
        <taxon>Anseriformes</taxon>
        <taxon>Anatidae</taxon>
        <taxon>Anatinae</taxon>
        <taxon>Anas</taxon>
    </lineage>
</organism>
<reference evidence="2" key="1">
    <citation type="journal article" date="2013" name="Nat. Genet.">
        <title>The duck genome and transcriptome provide insight into an avian influenza virus reservoir species.</title>
        <authorList>
            <person name="Huang Y."/>
            <person name="Li Y."/>
            <person name="Burt D.W."/>
            <person name="Chen H."/>
            <person name="Zhang Y."/>
            <person name="Qian W."/>
            <person name="Kim H."/>
            <person name="Gan S."/>
            <person name="Zhao Y."/>
            <person name="Li J."/>
            <person name="Yi K."/>
            <person name="Feng H."/>
            <person name="Zhu P."/>
            <person name="Li B."/>
            <person name="Liu Q."/>
            <person name="Fairley S."/>
            <person name="Magor K.E."/>
            <person name="Du Z."/>
            <person name="Hu X."/>
            <person name="Goodman L."/>
            <person name="Tafer H."/>
            <person name="Vignal A."/>
            <person name="Lee T."/>
            <person name="Kim K.W."/>
            <person name="Sheng Z."/>
            <person name="An Y."/>
            <person name="Searle S."/>
            <person name="Herrero J."/>
            <person name="Groenen M.A."/>
            <person name="Crooijmans R.P."/>
            <person name="Faraut T."/>
            <person name="Cai Q."/>
            <person name="Webster R.G."/>
            <person name="Aldridge J.R."/>
            <person name="Warren W.C."/>
            <person name="Bartschat S."/>
            <person name="Kehr S."/>
            <person name="Marz M."/>
            <person name="Stadler P.F."/>
            <person name="Smith J."/>
            <person name="Kraus R.H."/>
            <person name="Zhao Y."/>
            <person name="Ren L."/>
            <person name="Fei J."/>
            <person name="Morisson M."/>
            <person name="Kaiser P."/>
            <person name="Griffin D.K."/>
            <person name="Rao M."/>
            <person name="Pitel F."/>
            <person name="Wang J."/>
            <person name="Li N."/>
        </authorList>
    </citation>
    <scope>NUCLEOTIDE SEQUENCE [LARGE SCALE GENOMIC DNA]</scope>
</reference>
<evidence type="ECO:0000313" key="1">
    <source>
        <dbReference type="EMBL" id="EOB07406.1"/>
    </source>
</evidence>
<name>R0KAT8_ANAPL</name>
<sequence length="85" mass="9299">MRTLLGVLGPTWAEVPTSHLRASFVAATLLGAGLTLLQKVLAVIVHESSTISVSLVPEKYPASSQWVRTQGDGYQRQRHEVVKIF</sequence>
<dbReference type="Proteomes" id="UP000296049">
    <property type="component" value="Unassembled WGS sequence"/>
</dbReference>
<dbReference type="EMBL" id="KB742527">
    <property type="protein sequence ID" value="EOB07406.1"/>
    <property type="molecule type" value="Genomic_DNA"/>
</dbReference>
<accession>R0KAT8</accession>
<protein>
    <submittedName>
        <fullName evidence="1">Uncharacterized protein</fullName>
    </submittedName>
</protein>
<keyword evidence="2" id="KW-1185">Reference proteome</keyword>
<evidence type="ECO:0000313" key="2">
    <source>
        <dbReference type="Proteomes" id="UP000296049"/>
    </source>
</evidence>